<organism evidence="1">
    <name type="scientific">Streptomyces sp. R02</name>
    <dbReference type="NCBI Taxonomy" id="3238623"/>
    <lineage>
        <taxon>Bacteria</taxon>
        <taxon>Bacillati</taxon>
        <taxon>Actinomycetota</taxon>
        <taxon>Actinomycetes</taxon>
        <taxon>Kitasatosporales</taxon>
        <taxon>Streptomycetaceae</taxon>
        <taxon>Streptomyces</taxon>
    </lineage>
</organism>
<reference evidence="1" key="1">
    <citation type="submission" date="2024-07" db="EMBL/GenBank/DDBJ databases">
        <authorList>
            <person name="Yu S.T."/>
        </authorList>
    </citation>
    <scope>NUCLEOTIDE SEQUENCE</scope>
    <source>
        <strain evidence="1">R02</strain>
    </source>
</reference>
<accession>A0AB39LP59</accession>
<name>A0AB39LP59_9ACTN</name>
<dbReference type="RefSeq" id="WP_369157955.1">
    <property type="nucleotide sequence ID" value="NZ_CP163429.1"/>
</dbReference>
<evidence type="ECO:0000313" key="1">
    <source>
        <dbReference type="EMBL" id="XDP95876.1"/>
    </source>
</evidence>
<sequence length="246" mass="26201">MISRVDHPAYPPADRLPADVAKLVAARDAAMEKLSDFEDANADVLSDSWQTIAEAKDIKAAVAAAEAGKDAFAGVSEMTRAREARPRVIGVQQVLRRALNKAERAANRAVIRCAEGMEPGLRSEVESAAEAAEAAYSAYMAARGALGGAAARLRTVRLWAVGEHAVWHEGEASPVRADGGQMRAQNPLMEIREVVESLDAPLAITPDPDVTVRRPDGSTFQLRQSQAQALISGSNDHGLEIISDGE</sequence>
<dbReference type="AlphaFoldDB" id="A0AB39LP59"/>
<protein>
    <submittedName>
        <fullName evidence="1">Uncharacterized protein</fullName>
    </submittedName>
</protein>
<gene>
    <name evidence="1" type="ORF">AB5J57_21200</name>
</gene>
<dbReference type="EMBL" id="CP163429">
    <property type="protein sequence ID" value="XDP95876.1"/>
    <property type="molecule type" value="Genomic_DNA"/>
</dbReference>
<proteinExistence type="predicted"/>